<dbReference type="InterPro" id="IPR050251">
    <property type="entry name" value="HpcH-HpaI_aldolase"/>
</dbReference>
<dbReference type="Gene3D" id="3.20.20.60">
    <property type="entry name" value="Phosphoenolpyruvate-binding domains"/>
    <property type="match status" value="1"/>
</dbReference>
<comment type="similarity">
    <text evidence="1">Belongs to the HpcH/HpaI aldolase family.</text>
</comment>
<evidence type="ECO:0000256" key="1">
    <source>
        <dbReference type="ARBA" id="ARBA00005568"/>
    </source>
</evidence>
<dbReference type="EMBL" id="UINC01022492">
    <property type="protein sequence ID" value="SVA92220.1"/>
    <property type="molecule type" value="Genomic_DNA"/>
</dbReference>
<organism evidence="5">
    <name type="scientific">marine metagenome</name>
    <dbReference type="NCBI Taxonomy" id="408172"/>
    <lineage>
        <taxon>unclassified sequences</taxon>
        <taxon>metagenomes</taxon>
        <taxon>ecological metagenomes</taxon>
    </lineage>
</organism>
<keyword evidence="2" id="KW-0479">Metal-binding</keyword>
<proteinExistence type="inferred from homology"/>
<dbReference type="Pfam" id="PF03328">
    <property type="entry name" value="HpcH_HpaI"/>
    <property type="match status" value="1"/>
</dbReference>
<dbReference type="PANTHER" id="PTHR30502">
    <property type="entry name" value="2-KETO-3-DEOXY-L-RHAMNONATE ALDOLASE"/>
    <property type="match status" value="1"/>
</dbReference>
<dbReference type="SUPFAM" id="SSF51621">
    <property type="entry name" value="Phosphoenolpyruvate/pyruvate domain"/>
    <property type="match status" value="1"/>
</dbReference>
<keyword evidence="3" id="KW-0456">Lyase</keyword>
<dbReference type="InterPro" id="IPR040442">
    <property type="entry name" value="Pyrv_kinase-like_dom_sf"/>
</dbReference>
<evidence type="ECO:0000259" key="4">
    <source>
        <dbReference type="Pfam" id="PF03328"/>
    </source>
</evidence>
<evidence type="ECO:0000256" key="3">
    <source>
        <dbReference type="ARBA" id="ARBA00023239"/>
    </source>
</evidence>
<protein>
    <recommendedName>
        <fullName evidence="4">HpcH/HpaI aldolase/citrate lyase domain-containing protein</fullName>
    </recommendedName>
</protein>
<dbReference type="InterPro" id="IPR005000">
    <property type="entry name" value="Aldolase/citrate-lyase_domain"/>
</dbReference>
<evidence type="ECO:0000313" key="5">
    <source>
        <dbReference type="EMBL" id="SVA92220.1"/>
    </source>
</evidence>
<dbReference type="GO" id="GO:0016832">
    <property type="term" value="F:aldehyde-lyase activity"/>
    <property type="evidence" value="ECO:0007669"/>
    <property type="project" value="TreeGrafter"/>
</dbReference>
<feature type="non-terminal residue" evidence="5">
    <location>
        <position position="232"/>
    </location>
</feature>
<dbReference type="GO" id="GO:0005737">
    <property type="term" value="C:cytoplasm"/>
    <property type="evidence" value="ECO:0007669"/>
    <property type="project" value="TreeGrafter"/>
</dbReference>
<accession>A0A381ZSK4</accession>
<dbReference type="GO" id="GO:0046872">
    <property type="term" value="F:metal ion binding"/>
    <property type="evidence" value="ECO:0007669"/>
    <property type="project" value="UniProtKB-KW"/>
</dbReference>
<feature type="domain" description="HpcH/HpaI aldolase/citrate lyase" evidence="4">
    <location>
        <begin position="25"/>
        <end position="210"/>
    </location>
</feature>
<reference evidence="5" key="1">
    <citation type="submission" date="2018-05" db="EMBL/GenBank/DDBJ databases">
        <authorList>
            <person name="Lanie J.A."/>
            <person name="Ng W.-L."/>
            <person name="Kazmierczak K.M."/>
            <person name="Andrzejewski T.M."/>
            <person name="Davidsen T.M."/>
            <person name="Wayne K.J."/>
            <person name="Tettelin H."/>
            <person name="Glass J.I."/>
            <person name="Rusch D."/>
            <person name="Podicherti R."/>
            <person name="Tsui H.-C.T."/>
            <person name="Winkler M.E."/>
        </authorList>
    </citation>
    <scope>NUCLEOTIDE SEQUENCE</scope>
</reference>
<dbReference type="InterPro" id="IPR015813">
    <property type="entry name" value="Pyrv/PenolPyrv_kinase-like_dom"/>
</dbReference>
<dbReference type="AlphaFoldDB" id="A0A381ZSK4"/>
<evidence type="ECO:0000256" key="2">
    <source>
        <dbReference type="ARBA" id="ARBA00022723"/>
    </source>
</evidence>
<gene>
    <name evidence="5" type="ORF">METZ01_LOCUS145074</name>
</gene>
<sequence length="232" mass="25681">MFRNPIKKKIKTGHTIYGTMLQEMATPTTAQIFNRAGFDFFMIDCEHGPFDQGVVREILRVARLEQICPLVRIRNLDYSLVAGNLDAGAMGLMLPRVESVEDTKGLVQYMKYPPLGVRGLSSDAPHSDYIFGDLEEFISTQNEDTIAIAQIERKIAIENLEEILSTPGIDIALVGPEDLSLSYEVPGQTDHPKVVEAIEHVIEISSKLGIAPGIHMGNVAVLSEWESKGMRV</sequence>
<name>A0A381ZSK4_9ZZZZ</name>
<dbReference type="PANTHER" id="PTHR30502:SF0">
    <property type="entry name" value="PHOSPHOENOLPYRUVATE CARBOXYLASE FAMILY PROTEIN"/>
    <property type="match status" value="1"/>
</dbReference>